<reference evidence="1 2" key="1">
    <citation type="submission" date="2017-06" db="EMBL/GenBank/DDBJ databases">
        <title>First complete genome sequences of Xanthomonas citri pv. vignicola strains CFBP 7111, CFBP 7112 and CFBP 7113 using long-read technology.</title>
        <authorList>
            <person name="Ruh M."/>
            <person name="Briand M."/>
            <person name="Bonneau S."/>
            <person name="Jacques M.A."/>
            <person name="Chen N.W.G."/>
        </authorList>
    </citation>
    <scope>NUCLEOTIDE SEQUENCE [LARGE SCALE GENOMIC DNA]</scope>
    <source>
        <strain evidence="1 2">CFBP7111</strain>
    </source>
</reference>
<name>A0AB33CJC9_XANCI</name>
<organism evidence="1 2">
    <name type="scientific">Xanthomonas citri pv. vignicola</name>
    <dbReference type="NCBI Taxonomy" id="473426"/>
    <lineage>
        <taxon>Bacteria</taxon>
        <taxon>Pseudomonadati</taxon>
        <taxon>Pseudomonadota</taxon>
        <taxon>Gammaproteobacteria</taxon>
        <taxon>Lysobacterales</taxon>
        <taxon>Lysobacteraceae</taxon>
        <taxon>Xanthomonas</taxon>
    </lineage>
</organism>
<dbReference type="EMBL" id="CP022263">
    <property type="protein sequence ID" value="ASK92753.1"/>
    <property type="molecule type" value="Genomic_DNA"/>
</dbReference>
<sequence length="252" mass="28752">MTSKMRSAFMLDEPVRHTLITGHRFYVQQAKERLLSTFGNISAEADAAAEAHWEQSGRNFDPDIHDEGEQAEDAQNHGIMFYGLLSEMHERTRLSVVAGMFHHWDKAWRRLLVDQLRLPGFVIGAHTRRAMWTMDSAQLESFLEALGLKVAAFPGYARLDAMRLVVNVFKHGEGKSMDDLRRAYPEFVPVVDGWARAFHDDTSMKVTDAHLDEFADAIESFWLNVPHELNLDPAVPPKLPKDLERARKKDLA</sequence>
<evidence type="ECO:0000313" key="1">
    <source>
        <dbReference type="EMBL" id="ASK92753.1"/>
    </source>
</evidence>
<dbReference type="Proteomes" id="UP000198357">
    <property type="component" value="Chromosome"/>
</dbReference>
<dbReference type="RefSeq" id="WP_089112665.1">
    <property type="nucleotide sequence ID" value="NZ_CP022263.1"/>
</dbReference>
<dbReference type="AlphaFoldDB" id="A0AB33CJC9"/>
<protein>
    <submittedName>
        <fullName evidence="1">Uncharacterized protein</fullName>
    </submittedName>
</protein>
<proteinExistence type="predicted"/>
<accession>A0AB33CJC9</accession>
<gene>
    <name evidence="1" type="ORF">XcvCFBP7111P_15730</name>
</gene>
<evidence type="ECO:0000313" key="2">
    <source>
        <dbReference type="Proteomes" id="UP000198357"/>
    </source>
</evidence>